<name>A0A517LA64_9PEZI</name>
<accession>A0A517LA64</accession>
<keyword evidence="3" id="KW-1185">Reference proteome</keyword>
<reference evidence="2 3" key="1">
    <citation type="submission" date="2019-07" db="EMBL/GenBank/DDBJ databases">
        <title>Finished genome of Venturia effusa.</title>
        <authorList>
            <person name="Young C.A."/>
            <person name="Cox M.P."/>
            <person name="Ganley A.R.D."/>
            <person name="David W.J."/>
        </authorList>
    </citation>
    <scope>NUCLEOTIDE SEQUENCE [LARGE SCALE GENOMIC DNA]</scope>
    <source>
        <strain evidence="3">albino</strain>
    </source>
</reference>
<evidence type="ECO:0000313" key="2">
    <source>
        <dbReference type="EMBL" id="QDS72527.1"/>
    </source>
</evidence>
<proteinExistence type="predicted"/>
<dbReference type="OrthoDB" id="3801226at2759"/>
<organism evidence="2 3">
    <name type="scientific">Venturia effusa</name>
    <dbReference type="NCBI Taxonomy" id="50376"/>
    <lineage>
        <taxon>Eukaryota</taxon>
        <taxon>Fungi</taxon>
        <taxon>Dikarya</taxon>
        <taxon>Ascomycota</taxon>
        <taxon>Pezizomycotina</taxon>
        <taxon>Dothideomycetes</taxon>
        <taxon>Pleosporomycetidae</taxon>
        <taxon>Venturiales</taxon>
        <taxon>Venturiaceae</taxon>
        <taxon>Venturia</taxon>
    </lineage>
</organism>
<dbReference type="Proteomes" id="UP000316270">
    <property type="component" value="Chromosome 8"/>
</dbReference>
<gene>
    <name evidence="2" type="ORF">FKW77_000227</name>
</gene>
<protein>
    <submittedName>
        <fullName evidence="2">Uncharacterized protein</fullName>
    </submittedName>
</protein>
<dbReference type="AlphaFoldDB" id="A0A517LA64"/>
<evidence type="ECO:0000313" key="3">
    <source>
        <dbReference type="Proteomes" id="UP000316270"/>
    </source>
</evidence>
<feature type="region of interest" description="Disordered" evidence="1">
    <location>
        <begin position="1"/>
        <end position="21"/>
    </location>
</feature>
<sequence length="443" mass="52768">MDHQTAWNPEVTTSAAQNRQSLSFEQERQRIKFFEELEKRAKILKKQWRDTLRDKEQEYEDFTADRFATIRNIVGMMHKLLPREVRDMIYTQLYQHAGDISLFARPLRFANELSEAQRNSSIGDSNRNLIGWPEDCAGLLNRDIVGFETSQEAAKIFYSCNRFLIRGTLYMSELRQYDHYNSGSIPIHEIHHLILHVERLPSHLEPHLNPYRWYKSHYGGSAFPDNKVYLYHQSRDRVRHEMETLFGLLEGYRRHPVTLEIYDYRRKKGQRDLRDSIHHLITLKKQGISVVLKIQRKFVPLEPYPHEIDELGFQDISSYLERPTEEEKTLFQRPLHSQARRHLIRNRSRKVTKTTIEMPCESLRTCPGGDSRKCSDLSRHAGWYRALFHDLAERTLERELLDPDFDTCKFCPDERLVEEHQTMHLEIDVPRIDPDRRWRGINT</sequence>
<dbReference type="EMBL" id="CP042192">
    <property type="protein sequence ID" value="QDS72527.1"/>
    <property type="molecule type" value="Genomic_DNA"/>
</dbReference>
<evidence type="ECO:0000256" key="1">
    <source>
        <dbReference type="SAM" id="MobiDB-lite"/>
    </source>
</evidence>